<feature type="domain" description="ABC transporter" evidence="11">
    <location>
        <begin position="181"/>
        <end position="442"/>
    </location>
</feature>
<dbReference type="InterPro" id="IPR043926">
    <property type="entry name" value="ABCG_dom"/>
</dbReference>
<feature type="domain" description="ABC transporter" evidence="11">
    <location>
        <begin position="828"/>
        <end position="1072"/>
    </location>
</feature>
<keyword evidence="13" id="KW-1185">Reference proteome</keyword>
<keyword evidence="5" id="KW-0547">Nucleotide-binding</keyword>
<feature type="transmembrane region" description="Helical" evidence="10">
    <location>
        <begin position="607"/>
        <end position="633"/>
    </location>
</feature>
<dbReference type="InterPro" id="IPR017871">
    <property type="entry name" value="ABC_transporter-like_CS"/>
</dbReference>
<feature type="transmembrane region" description="Helical" evidence="10">
    <location>
        <begin position="645"/>
        <end position="666"/>
    </location>
</feature>
<proteinExistence type="inferred from homology"/>
<dbReference type="Pfam" id="PF00005">
    <property type="entry name" value="ABC_tran"/>
    <property type="match status" value="2"/>
</dbReference>
<evidence type="ECO:0000256" key="8">
    <source>
        <dbReference type="ARBA" id="ARBA00023136"/>
    </source>
</evidence>
<evidence type="ECO:0000256" key="1">
    <source>
        <dbReference type="ARBA" id="ARBA00004141"/>
    </source>
</evidence>
<organism evidence="12 13">
    <name type="scientific">Discostella pseudostelligera</name>
    <dbReference type="NCBI Taxonomy" id="259834"/>
    <lineage>
        <taxon>Eukaryota</taxon>
        <taxon>Sar</taxon>
        <taxon>Stramenopiles</taxon>
        <taxon>Ochrophyta</taxon>
        <taxon>Bacillariophyta</taxon>
        <taxon>Coscinodiscophyceae</taxon>
        <taxon>Thalassiosirophycidae</taxon>
        <taxon>Stephanodiscales</taxon>
        <taxon>Stephanodiscaceae</taxon>
        <taxon>Discostella</taxon>
    </lineage>
</organism>
<dbReference type="InterPro" id="IPR003593">
    <property type="entry name" value="AAA+_ATPase"/>
</dbReference>
<feature type="transmembrane region" description="Helical" evidence="10">
    <location>
        <begin position="762"/>
        <end position="785"/>
    </location>
</feature>
<dbReference type="SMART" id="SM00382">
    <property type="entry name" value="AAA"/>
    <property type="match status" value="2"/>
</dbReference>
<dbReference type="SUPFAM" id="SSF52540">
    <property type="entry name" value="P-loop containing nucleoside triphosphate hydrolases"/>
    <property type="match status" value="2"/>
</dbReference>
<evidence type="ECO:0000256" key="7">
    <source>
        <dbReference type="ARBA" id="ARBA00022989"/>
    </source>
</evidence>
<evidence type="ECO:0000256" key="4">
    <source>
        <dbReference type="ARBA" id="ARBA00022692"/>
    </source>
</evidence>
<dbReference type="InterPro" id="IPR003439">
    <property type="entry name" value="ABC_transporter-like_ATP-bd"/>
</dbReference>
<dbReference type="Pfam" id="PF01061">
    <property type="entry name" value="ABC2_membrane"/>
    <property type="match status" value="2"/>
</dbReference>
<dbReference type="Gene3D" id="3.40.50.300">
    <property type="entry name" value="P-loop containing nucleotide triphosphate hydrolases"/>
    <property type="match status" value="2"/>
</dbReference>
<reference evidence="12 13" key="1">
    <citation type="submission" date="2024-10" db="EMBL/GenBank/DDBJ databases">
        <title>Updated reference genomes for cyclostephanoid diatoms.</title>
        <authorList>
            <person name="Roberts W.R."/>
            <person name="Alverson A.J."/>
        </authorList>
    </citation>
    <scope>NUCLEOTIDE SEQUENCE [LARGE SCALE GENOMIC DNA]</scope>
    <source>
        <strain evidence="12 13">AJA232-27</strain>
    </source>
</reference>
<feature type="transmembrane region" description="Helical" evidence="10">
    <location>
        <begin position="1421"/>
        <end position="1439"/>
    </location>
</feature>
<feature type="region of interest" description="Disordered" evidence="9">
    <location>
        <begin position="1"/>
        <end position="29"/>
    </location>
</feature>
<sequence>MSTSILMPKVTENDTTDDSIPSPPSTPDKEEAITKLLEICDASNIDVDDKIRHALLHSSSINMSHQRQPPPPTTTTSPNMSKRTRRTFSKRETIIGALVRRRKLEQRDESSPEADLIREISKTIGVTGKRSFPFEVRIKNGSYTVKSSVAAIGDKVGEQFIPTVTNSMALIKMVRAVCDFLISGDYHRKTETKSVMEGINLYLEGGKSYLVLGAPGSGKSTLLKMIANLLPEDGNHIVGGSVVVNGVDSRNREIIWPNVVSYVDQIDRLHGFLTVKETLDFAFQCSYGGTHRGPFSSRDPDAENFIKELDRKGWLVDVILRGVGLKRVADTFVGNNKVRGVSGGEKKRVTVGEMMATRTFVSCYDEISTGLDAVTTYEVCKLMCSVTRIRSTVTLISLLQPPPETVALFDELIFLDNGRILYAGPVDEVTHHFKDLGYQQPVRMDPADWLQSLPTKDGYKYLADSEESAFTTDELLQKYRESKRGQEMYEKLETPVAEEVKQLLLHSRFKQRFANSSYRSIKIVFERELLLWWRDKYAIKARLSQVFIMGFIVGTVFWQTDDPQSVMGVVFYSVLFIGLGTLARIAPQFETRGILYKEQDANFFPTWTFVVARALAGIPSSLQDSLIFGSLIYWLSGLAPSAASYFVYLLLLLVYAITCNFMFSIYSAKIRDRSSAQAAMAITMAALILFSGYTVQPNVIPSYYIWIYWGNMLAWIIRAAVVNEYKSGFYDQVISTDGTTEGEATLERFGFAMNGEPFQFVWVWYAVLFCVALCIVSMMCSVWCLTHYRYTSSKSAGCSKVKNDEDPAEQDMAELGEGGSLEAKGITLTFNNISYMVKASTTRDKLHLLKGVSGYFAAGKMTALMGSSGAGKTTLMDVLSLRKASGEVSGEILVNGHPQEPNSFRRITGYVEQFDVQSPQLTVRETVEFSANMRLDEAIPTDAKIKYVDRVLAILELDMIAGLLVGDETGGLSFEQRKRLSIAVELASNPSCIFLDEPTSGLDTRASTIVMRCLRRIADSGIAVVATIHQPSIAIFNSFDTLLLLKRGGETVYFGDLGHESYNMIDYFEGFPSTTPIKVGENPATWMLSTIGVGSTSSDAETFDYAKAYACSSLARDCKRMIDLHEVMADGQITFPSKFATCARTQSIEVFKRLGKIYHRSPGYNRVRLFVSAIVALLFGSVFASQRVPQNEGDMVSRVTSIFITIMFLNVNALNTSLPVFEMERNMYYRHKANMMYDHKAVTLAFTLVEAPFILLSSLLFCLLWYFTAGFALNAAKFFLYFSFMTFSLGVFTFFGQGLMAIFRDAQTAQGFGALLIGMSSIFGGILIRPQDIKSFWIWAYWTFPIHYIIEGLLTSQFRNDETPIVASLGSPYYYYVLEKNCPETPPEQIPPVECTTGTAEDWVYVSFGGMWIPEHIPYNILYLICAVIAAKAAALYGLKMKNYLAN</sequence>
<feature type="region of interest" description="Disordered" evidence="9">
    <location>
        <begin position="60"/>
        <end position="85"/>
    </location>
</feature>
<dbReference type="InterPro" id="IPR034003">
    <property type="entry name" value="ABCG_PDR_2"/>
</dbReference>
<evidence type="ECO:0000256" key="2">
    <source>
        <dbReference type="ARBA" id="ARBA00006012"/>
    </source>
</evidence>
<comment type="caution">
    <text evidence="12">The sequence shown here is derived from an EMBL/GenBank/DDBJ whole genome shotgun (WGS) entry which is preliminary data.</text>
</comment>
<dbReference type="Pfam" id="PF19055">
    <property type="entry name" value="ABC2_membrane_7"/>
    <property type="match status" value="1"/>
</dbReference>
<feature type="transmembrane region" description="Helical" evidence="10">
    <location>
        <begin position="1312"/>
        <end position="1330"/>
    </location>
</feature>
<dbReference type="PANTHER" id="PTHR19241">
    <property type="entry name" value="ATP-BINDING CASSETTE TRANSPORTER"/>
    <property type="match status" value="1"/>
</dbReference>
<evidence type="ECO:0000256" key="10">
    <source>
        <dbReference type="SAM" id="Phobius"/>
    </source>
</evidence>
<feature type="transmembrane region" description="Helical" evidence="10">
    <location>
        <begin position="543"/>
        <end position="560"/>
    </location>
</feature>
<comment type="subcellular location">
    <subcellularLocation>
        <location evidence="1">Membrane</location>
        <topology evidence="1">Multi-pass membrane protein</topology>
    </subcellularLocation>
</comment>
<evidence type="ECO:0000256" key="6">
    <source>
        <dbReference type="ARBA" id="ARBA00022840"/>
    </source>
</evidence>
<dbReference type="EMBL" id="JALLBG020000029">
    <property type="protein sequence ID" value="KAL3771201.1"/>
    <property type="molecule type" value="Genomic_DNA"/>
</dbReference>
<evidence type="ECO:0000259" key="11">
    <source>
        <dbReference type="PROSITE" id="PS50893"/>
    </source>
</evidence>
<dbReference type="InterPro" id="IPR027417">
    <property type="entry name" value="P-loop_NTPase"/>
</dbReference>
<accession>A0ABD3NA89</accession>
<dbReference type="PROSITE" id="PS50893">
    <property type="entry name" value="ABC_TRANSPORTER_2"/>
    <property type="match status" value="2"/>
</dbReference>
<feature type="transmembrane region" description="Helical" evidence="10">
    <location>
        <begin position="1169"/>
        <end position="1188"/>
    </location>
</feature>
<protein>
    <recommendedName>
        <fullName evidence="11">ABC transporter domain-containing protein</fullName>
    </recommendedName>
</protein>
<keyword evidence="4 10" id="KW-0812">Transmembrane</keyword>
<comment type="similarity">
    <text evidence="2">Belongs to the ABC transporter superfamily. ABCG family. PDR (TC 3.A.1.205) subfamily.</text>
</comment>
<evidence type="ECO:0000256" key="9">
    <source>
        <dbReference type="SAM" id="MobiDB-lite"/>
    </source>
</evidence>
<evidence type="ECO:0000256" key="5">
    <source>
        <dbReference type="ARBA" id="ARBA00022741"/>
    </source>
</evidence>
<feature type="transmembrane region" description="Helical" evidence="10">
    <location>
        <begin position="1278"/>
        <end position="1300"/>
    </location>
</feature>
<dbReference type="PROSITE" id="PS00211">
    <property type="entry name" value="ABC_TRANSPORTER_1"/>
    <property type="match status" value="1"/>
</dbReference>
<dbReference type="InterPro" id="IPR013525">
    <property type="entry name" value="ABC2_TM"/>
</dbReference>
<evidence type="ECO:0000313" key="12">
    <source>
        <dbReference type="EMBL" id="KAL3771201.1"/>
    </source>
</evidence>
<feature type="transmembrane region" description="Helical" evidence="10">
    <location>
        <begin position="1200"/>
        <end position="1221"/>
    </location>
</feature>
<keyword evidence="6" id="KW-0067">ATP-binding</keyword>
<dbReference type="GO" id="GO:0005524">
    <property type="term" value="F:ATP binding"/>
    <property type="evidence" value="ECO:0007669"/>
    <property type="project" value="UniProtKB-KW"/>
</dbReference>
<feature type="transmembrane region" description="Helical" evidence="10">
    <location>
        <begin position="678"/>
        <end position="696"/>
    </location>
</feature>
<dbReference type="GO" id="GO:0016020">
    <property type="term" value="C:membrane"/>
    <property type="evidence" value="ECO:0007669"/>
    <property type="project" value="UniProtKB-SubCell"/>
</dbReference>
<dbReference type="CDD" id="cd03232">
    <property type="entry name" value="ABCG_PDR_domain2"/>
    <property type="match status" value="1"/>
</dbReference>
<feature type="transmembrane region" description="Helical" evidence="10">
    <location>
        <begin position="566"/>
        <end position="586"/>
    </location>
</feature>
<keyword evidence="3" id="KW-0813">Transport</keyword>
<evidence type="ECO:0000313" key="13">
    <source>
        <dbReference type="Proteomes" id="UP001530293"/>
    </source>
</evidence>
<name>A0ABD3NA89_9STRA</name>
<keyword evidence="7 10" id="KW-1133">Transmembrane helix</keyword>
<feature type="transmembrane region" description="Helical" evidence="10">
    <location>
        <begin position="1242"/>
        <end position="1266"/>
    </location>
</feature>
<dbReference type="Proteomes" id="UP001530293">
    <property type="component" value="Unassembled WGS sequence"/>
</dbReference>
<evidence type="ECO:0000256" key="3">
    <source>
        <dbReference type="ARBA" id="ARBA00022448"/>
    </source>
</evidence>
<keyword evidence="8 10" id="KW-0472">Membrane</keyword>
<gene>
    <name evidence="12" type="ORF">ACHAWU_010288</name>
</gene>